<feature type="signal peptide" evidence="1">
    <location>
        <begin position="1"/>
        <end position="29"/>
    </location>
</feature>
<sequence>MDAEVAMARMRPWLAALAIVSLMAASTSAAERVAFAHGMTSATLSGQVGEGRSYVLGAKAGQTMTVALKSTPDVYFNVMAPGNDTAIVNTSITGETTWSGKLPATGDYTVQVYQMRAAVRQGKNPKYAVTFTIH</sequence>
<keyword evidence="1" id="KW-0732">Signal</keyword>
<dbReference type="Proteomes" id="UP001429984">
    <property type="component" value="Unassembled WGS sequence"/>
</dbReference>
<dbReference type="EMBL" id="JADLZT010000003">
    <property type="protein sequence ID" value="MBF6023724.1"/>
    <property type="molecule type" value="Genomic_DNA"/>
</dbReference>
<dbReference type="RefSeq" id="WP_194930312.1">
    <property type="nucleotide sequence ID" value="NZ_JADLZT010000003.1"/>
</dbReference>
<gene>
    <name evidence="2" type="ORF">IU514_06760</name>
</gene>
<evidence type="ECO:0000256" key="1">
    <source>
        <dbReference type="SAM" id="SignalP"/>
    </source>
</evidence>
<dbReference type="Gene3D" id="2.60.120.380">
    <property type="match status" value="1"/>
</dbReference>
<keyword evidence="3" id="KW-1185">Reference proteome</keyword>
<protein>
    <submittedName>
        <fullName evidence="2">G-type lysozyme inhibitor</fullName>
    </submittedName>
</protein>
<reference evidence="2 3" key="1">
    <citation type="submission" date="2020-11" db="EMBL/GenBank/DDBJ databases">
        <title>Draft Genome Sequence and Secondary Metabolite Biosynthetic Potential of the Lysobacter niastensis Type strain DSM 18481.</title>
        <authorList>
            <person name="Turrini P."/>
            <person name="Artuso I."/>
            <person name="Tescari M."/>
            <person name="Lugli G.A."/>
            <person name="Frangipani E."/>
            <person name="Ventura M."/>
            <person name="Visca P."/>
        </authorList>
    </citation>
    <scope>NUCLEOTIDE SEQUENCE [LARGE SCALE GENOMIC DNA]</scope>
    <source>
        <strain evidence="2 3">DSM 18481</strain>
    </source>
</reference>
<accession>A0ABS0B4U0</accession>
<name>A0ABS0B4U0_9GAMM</name>
<evidence type="ECO:0000313" key="2">
    <source>
        <dbReference type="EMBL" id="MBF6023724.1"/>
    </source>
</evidence>
<evidence type="ECO:0000313" key="3">
    <source>
        <dbReference type="Proteomes" id="UP001429984"/>
    </source>
</evidence>
<comment type="caution">
    <text evidence="2">The sequence shown here is derived from an EMBL/GenBank/DDBJ whole genome shotgun (WGS) entry which is preliminary data.</text>
</comment>
<proteinExistence type="predicted"/>
<feature type="chain" id="PRO_5046700358" evidence="1">
    <location>
        <begin position="30"/>
        <end position="134"/>
    </location>
</feature>
<organism evidence="2 3">
    <name type="scientific">Lysobacter niastensis</name>
    <dbReference type="NCBI Taxonomy" id="380629"/>
    <lineage>
        <taxon>Bacteria</taxon>
        <taxon>Pseudomonadati</taxon>
        <taxon>Pseudomonadota</taxon>
        <taxon>Gammaproteobacteria</taxon>
        <taxon>Lysobacterales</taxon>
        <taxon>Lysobacteraceae</taxon>
        <taxon>Lysobacter</taxon>
    </lineage>
</organism>